<dbReference type="InterPro" id="IPR036964">
    <property type="entry name" value="RASGEF_cat_dom_sf"/>
</dbReference>
<keyword evidence="1 2" id="KW-0344">Guanine-nucleotide releasing factor</keyword>
<evidence type="ECO:0000259" key="3">
    <source>
        <dbReference type="PROSITE" id="PS50009"/>
    </source>
</evidence>
<feature type="domain" description="N-terminal Ras-GEF" evidence="4">
    <location>
        <begin position="11"/>
        <end position="143"/>
    </location>
</feature>
<proteinExistence type="predicted"/>
<dbReference type="PANTHER" id="PTHR23113:SF368">
    <property type="entry name" value="CELL DIVISION CONTROL PROTEIN 25"/>
    <property type="match status" value="1"/>
</dbReference>
<protein>
    <submittedName>
        <fullName evidence="5">Guanine-nucleotide dissociation stimulator CDC25</fullName>
    </submittedName>
</protein>
<reference evidence="5" key="1">
    <citation type="submission" date="2022-11" db="EMBL/GenBank/DDBJ databases">
        <authorList>
            <person name="Petersen C."/>
        </authorList>
    </citation>
    <scope>NUCLEOTIDE SEQUENCE</scope>
    <source>
        <strain evidence="5">IBT 21917</strain>
    </source>
</reference>
<dbReference type="PROSITE" id="PS50009">
    <property type="entry name" value="RASGEF_CAT"/>
    <property type="match status" value="1"/>
</dbReference>
<dbReference type="Gene3D" id="1.20.870.10">
    <property type="entry name" value="Son of sevenless (SoS) protein Chain: S domain 1"/>
    <property type="match status" value="1"/>
</dbReference>
<dbReference type="GO" id="GO:0005085">
    <property type="term" value="F:guanyl-nucleotide exchange factor activity"/>
    <property type="evidence" value="ECO:0007669"/>
    <property type="project" value="UniProtKB-KW"/>
</dbReference>
<dbReference type="Gene3D" id="1.10.840.10">
    <property type="entry name" value="Ras guanine-nucleotide exchange factors catalytic domain"/>
    <property type="match status" value="2"/>
</dbReference>
<evidence type="ECO:0000313" key="5">
    <source>
        <dbReference type="EMBL" id="KAJ5171678.1"/>
    </source>
</evidence>
<dbReference type="SUPFAM" id="SSF48366">
    <property type="entry name" value="Ras GEF"/>
    <property type="match status" value="1"/>
</dbReference>
<dbReference type="OrthoDB" id="546434at2759"/>
<comment type="caution">
    <text evidence="5">The sequence shown here is derived from an EMBL/GenBank/DDBJ whole genome shotgun (WGS) entry which is preliminary data.</text>
</comment>
<evidence type="ECO:0000259" key="4">
    <source>
        <dbReference type="PROSITE" id="PS50212"/>
    </source>
</evidence>
<dbReference type="Proteomes" id="UP001146351">
    <property type="component" value="Unassembled WGS sequence"/>
</dbReference>
<dbReference type="SMART" id="SM00147">
    <property type="entry name" value="RasGEF"/>
    <property type="match status" value="1"/>
</dbReference>
<dbReference type="InterPro" id="IPR001895">
    <property type="entry name" value="RASGEF_cat_dom"/>
</dbReference>
<dbReference type="SMART" id="SM00229">
    <property type="entry name" value="RasGEFN"/>
    <property type="match status" value="1"/>
</dbReference>
<dbReference type="EMBL" id="JAPQKO010000003">
    <property type="protein sequence ID" value="KAJ5171678.1"/>
    <property type="molecule type" value="Genomic_DNA"/>
</dbReference>
<organism evidence="5 6">
    <name type="scientific">Penicillium capsulatum</name>
    <dbReference type="NCBI Taxonomy" id="69766"/>
    <lineage>
        <taxon>Eukaryota</taxon>
        <taxon>Fungi</taxon>
        <taxon>Dikarya</taxon>
        <taxon>Ascomycota</taxon>
        <taxon>Pezizomycotina</taxon>
        <taxon>Eurotiomycetes</taxon>
        <taxon>Eurotiomycetidae</taxon>
        <taxon>Eurotiales</taxon>
        <taxon>Aspergillaceae</taxon>
        <taxon>Penicillium</taxon>
    </lineage>
</organism>
<dbReference type="GO" id="GO:0007265">
    <property type="term" value="P:Ras protein signal transduction"/>
    <property type="evidence" value="ECO:0007669"/>
    <property type="project" value="TreeGrafter"/>
</dbReference>
<dbReference type="PANTHER" id="PTHR23113">
    <property type="entry name" value="GUANINE NUCLEOTIDE EXCHANGE FACTOR"/>
    <property type="match status" value="1"/>
</dbReference>
<dbReference type="AlphaFoldDB" id="A0A9W9I9N7"/>
<sequence>STSKSRFRPWSATVVKAGSLLALVENLTHYDRLDAAFNRAFLTTYRSFMIAERLQEFLARRFNVSPPTGLNPIQVTEWSKRTKAVIQLRVINVLRQWPEHFWLELRSPGTEMLLHQIQSFVRTAIPIVEGRAQQLLAIIERRLRGETPCKTTQPSIRNSPRPILPRSVDKIDFLKVDPVEVAGQLESHVFSKVQVNELLNKAWQKKKGENVVELAPNVRALIRYSNQLSNWVGGLILHHSDLKRRTQVINQLIHVAHSERACNLLDPLRQLISSTSNFGVYRNMLRVAVPPCIPFLGGFFSPSQLPISWEVSMLMGWTDLYLKDLTFIEDGNPCVTGDGLINFHKYTMLTSTIHEIQRFKEAPYALQPVSALEEYLFSQLQSACDLHDLWEKSRRLEPRGRGCENAHRLSYTSTGSHMSAMVIASLAIDE</sequence>
<reference evidence="5" key="2">
    <citation type="journal article" date="2023" name="IMA Fungus">
        <title>Comparative genomic study of the Penicillium genus elucidates a diverse pangenome and 15 lateral gene transfer events.</title>
        <authorList>
            <person name="Petersen C."/>
            <person name="Sorensen T."/>
            <person name="Nielsen M.R."/>
            <person name="Sondergaard T.E."/>
            <person name="Sorensen J.L."/>
            <person name="Fitzpatrick D.A."/>
            <person name="Frisvad J.C."/>
            <person name="Nielsen K.L."/>
        </authorList>
    </citation>
    <scope>NUCLEOTIDE SEQUENCE</scope>
    <source>
        <strain evidence="5">IBT 21917</strain>
    </source>
</reference>
<evidence type="ECO:0000313" key="6">
    <source>
        <dbReference type="Proteomes" id="UP001146351"/>
    </source>
</evidence>
<evidence type="ECO:0000256" key="1">
    <source>
        <dbReference type="ARBA" id="ARBA00022658"/>
    </source>
</evidence>
<evidence type="ECO:0000256" key="2">
    <source>
        <dbReference type="PROSITE-ProRule" id="PRU00168"/>
    </source>
</evidence>
<dbReference type="InterPro" id="IPR023578">
    <property type="entry name" value="Ras_GEF_dom_sf"/>
</dbReference>
<dbReference type="Pfam" id="PF00618">
    <property type="entry name" value="RasGEF_N"/>
    <property type="match status" value="1"/>
</dbReference>
<keyword evidence="6" id="KW-1185">Reference proteome</keyword>
<dbReference type="Pfam" id="PF00617">
    <property type="entry name" value="RasGEF"/>
    <property type="match status" value="1"/>
</dbReference>
<dbReference type="CDD" id="cd06224">
    <property type="entry name" value="REM"/>
    <property type="match status" value="1"/>
</dbReference>
<dbReference type="PROSITE" id="PS50212">
    <property type="entry name" value="RASGEF_NTER"/>
    <property type="match status" value="1"/>
</dbReference>
<accession>A0A9W9I9N7</accession>
<gene>
    <name evidence="5" type="ORF">N7492_004271</name>
</gene>
<dbReference type="InterPro" id="IPR000651">
    <property type="entry name" value="Ras-like_Gua-exchang_fac_N"/>
</dbReference>
<dbReference type="GO" id="GO:0005886">
    <property type="term" value="C:plasma membrane"/>
    <property type="evidence" value="ECO:0007669"/>
    <property type="project" value="TreeGrafter"/>
</dbReference>
<feature type="non-terminal residue" evidence="5">
    <location>
        <position position="430"/>
    </location>
</feature>
<dbReference type="InterPro" id="IPR008937">
    <property type="entry name" value="Ras-like_GEF"/>
</dbReference>
<name>A0A9W9I9N7_9EURO</name>
<feature type="domain" description="Ras-GEF" evidence="3">
    <location>
        <begin position="177"/>
        <end position="399"/>
    </location>
</feature>